<evidence type="ECO:0000313" key="3">
    <source>
        <dbReference type="Proteomes" id="UP000292695"/>
    </source>
</evidence>
<feature type="transmembrane region" description="Helical" evidence="1">
    <location>
        <begin position="12"/>
        <end position="33"/>
    </location>
</feature>
<keyword evidence="1" id="KW-0472">Membrane</keyword>
<dbReference type="AlphaFoldDB" id="A0A4R0JF97"/>
<feature type="transmembrane region" description="Helical" evidence="1">
    <location>
        <begin position="39"/>
        <end position="60"/>
    </location>
</feature>
<dbReference type="EMBL" id="SJKA01000001">
    <property type="protein sequence ID" value="TCC43188.1"/>
    <property type="molecule type" value="Genomic_DNA"/>
</dbReference>
<gene>
    <name evidence="2" type="ORF">E0H50_01495</name>
</gene>
<keyword evidence="1" id="KW-0812">Transmembrane</keyword>
<keyword evidence="1" id="KW-1133">Transmembrane helix</keyword>
<dbReference type="RefSeq" id="WP_131283930.1">
    <property type="nucleotide sequence ID" value="NZ_SJKA01000001.1"/>
</dbReference>
<sequence>MRTDESRGHGWHLLFMARSPWPPLAIFLAAFAVFESLKYGVSAIAAALAFFALPDVARLVGVRPPGLVYQAVHRVWIPLVVLIVYSFGPIAWPPIFTAALGWLTRIAVNGAIAHVRRVLGKRSGAFRGADQFPS</sequence>
<protein>
    <submittedName>
        <fullName evidence="2">DUF4260 domain-containing protein</fullName>
    </submittedName>
</protein>
<proteinExistence type="predicted"/>
<reference evidence="2 3" key="1">
    <citation type="submission" date="2019-02" db="EMBL/GenBank/DDBJ databases">
        <title>Kribbella capetownensis sp. nov. and Kribbella speibonae sp. nov., isolated from soil.</title>
        <authorList>
            <person name="Curtis S.M."/>
            <person name="Norton I."/>
            <person name="Everest G.J."/>
            <person name="Meyers P.R."/>
        </authorList>
    </citation>
    <scope>NUCLEOTIDE SEQUENCE [LARGE SCALE GENOMIC DNA]</scope>
    <source>
        <strain evidence="2 3">DSM 27082</strain>
    </source>
</reference>
<comment type="caution">
    <text evidence="2">The sequence shown here is derived from an EMBL/GenBank/DDBJ whole genome shotgun (WGS) entry which is preliminary data.</text>
</comment>
<dbReference type="OrthoDB" id="9813911at2"/>
<keyword evidence="3" id="KW-1185">Reference proteome</keyword>
<evidence type="ECO:0000313" key="2">
    <source>
        <dbReference type="EMBL" id="TCC43188.1"/>
    </source>
</evidence>
<dbReference type="Proteomes" id="UP000292695">
    <property type="component" value="Unassembled WGS sequence"/>
</dbReference>
<organism evidence="2 3">
    <name type="scientific">Kribbella sindirgiensis</name>
    <dbReference type="NCBI Taxonomy" id="1124744"/>
    <lineage>
        <taxon>Bacteria</taxon>
        <taxon>Bacillati</taxon>
        <taxon>Actinomycetota</taxon>
        <taxon>Actinomycetes</taxon>
        <taxon>Propionibacteriales</taxon>
        <taxon>Kribbellaceae</taxon>
        <taxon>Kribbella</taxon>
    </lineage>
</organism>
<evidence type="ECO:0000256" key="1">
    <source>
        <dbReference type="SAM" id="Phobius"/>
    </source>
</evidence>
<name>A0A4R0JF97_9ACTN</name>
<accession>A0A4R0JF97</accession>